<accession>A0A9P9DDQ0</accession>
<comment type="caution">
    <text evidence="2">The sequence shown here is derived from an EMBL/GenBank/DDBJ whole genome shotgun (WGS) entry which is preliminary data.</text>
</comment>
<protein>
    <recommendedName>
        <fullName evidence="4">Protein FAR1-RELATED SEQUENCE</fullName>
    </recommendedName>
</protein>
<feature type="region of interest" description="Disordered" evidence="1">
    <location>
        <begin position="1"/>
        <end position="21"/>
    </location>
</feature>
<gene>
    <name evidence="2" type="ORF">B0J13DRAFT_533067</name>
</gene>
<name>A0A9P9DDQ0_9HYPO</name>
<evidence type="ECO:0000313" key="2">
    <source>
        <dbReference type="EMBL" id="KAH7117279.1"/>
    </source>
</evidence>
<dbReference type="Proteomes" id="UP000717696">
    <property type="component" value="Unassembled WGS sequence"/>
</dbReference>
<evidence type="ECO:0008006" key="4">
    <source>
        <dbReference type="Google" id="ProtNLM"/>
    </source>
</evidence>
<organism evidence="2 3">
    <name type="scientific">Dactylonectria estremocensis</name>
    <dbReference type="NCBI Taxonomy" id="1079267"/>
    <lineage>
        <taxon>Eukaryota</taxon>
        <taxon>Fungi</taxon>
        <taxon>Dikarya</taxon>
        <taxon>Ascomycota</taxon>
        <taxon>Pezizomycotina</taxon>
        <taxon>Sordariomycetes</taxon>
        <taxon>Hypocreomycetidae</taxon>
        <taxon>Hypocreales</taxon>
        <taxon>Nectriaceae</taxon>
        <taxon>Dactylonectria</taxon>
    </lineage>
</organism>
<sequence length="227" mass="26586">MGRAREDNYGTPDLANAAAVDSDNGNVEEVSLVPDSTVNQAVALSLRPADITHAPSFKCQASGRKFDNTGDGIRDAWVEITRARTEDDFKQAWKRMEDEFPDQRAIIDYLNVTYIPFREQFMEYAVCNYRNYGIKVTSRVESSHYELKSHLRNRFADLHQLQTYIKEMLWNRRQAYHTKFHHEMSRRRVTWDRHPVLWEIIAKNHQSLVRGDFNTNGVYRAAISWWG</sequence>
<evidence type="ECO:0000313" key="3">
    <source>
        <dbReference type="Proteomes" id="UP000717696"/>
    </source>
</evidence>
<dbReference type="EMBL" id="JAGMUU010000034">
    <property type="protein sequence ID" value="KAH7117279.1"/>
    <property type="molecule type" value="Genomic_DNA"/>
</dbReference>
<keyword evidence="3" id="KW-1185">Reference proteome</keyword>
<evidence type="ECO:0000256" key="1">
    <source>
        <dbReference type="SAM" id="MobiDB-lite"/>
    </source>
</evidence>
<dbReference type="OrthoDB" id="5153291at2759"/>
<dbReference type="AlphaFoldDB" id="A0A9P9DDQ0"/>
<proteinExistence type="predicted"/>
<reference evidence="2" key="1">
    <citation type="journal article" date="2021" name="Nat. Commun.">
        <title>Genetic determinants of endophytism in the Arabidopsis root mycobiome.</title>
        <authorList>
            <person name="Mesny F."/>
            <person name="Miyauchi S."/>
            <person name="Thiergart T."/>
            <person name="Pickel B."/>
            <person name="Atanasova L."/>
            <person name="Karlsson M."/>
            <person name="Huettel B."/>
            <person name="Barry K.W."/>
            <person name="Haridas S."/>
            <person name="Chen C."/>
            <person name="Bauer D."/>
            <person name="Andreopoulos W."/>
            <person name="Pangilinan J."/>
            <person name="LaButti K."/>
            <person name="Riley R."/>
            <person name="Lipzen A."/>
            <person name="Clum A."/>
            <person name="Drula E."/>
            <person name="Henrissat B."/>
            <person name="Kohler A."/>
            <person name="Grigoriev I.V."/>
            <person name="Martin F.M."/>
            <person name="Hacquard S."/>
        </authorList>
    </citation>
    <scope>NUCLEOTIDE SEQUENCE</scope>
    <source>
        <strain evidence="2">MPI-CAGE-AT-0021</strain>
    </source>
</reference>